<feature type="transmembrane region" description="Helical" evidence="1">
    <location>
        <begin position="20"/>
        <end position="44"/>
    </location>
</feature>
<keyword evidence="1" id="KW-0812">Transmembrane</keyword>
<sequence>MTFIYNSKVWNQRNKTNMVFIEICTGISLFGSIILVIMGSLLIGDYEYIEINGIPRDEAGFTCLWAAGIYVMILGIMVYLIGRKEHAIRGQEEIQMRIFRPPDRDSSDEDEEAPFL</sequence>
<reference evidence="2" key="1">
    <citation type="submission" date="2021-09" db="EMBL/GenBank/DDBJ databases">
        <authorList>
            <consortium name="AG Swart"/>
            <person name="Singh M."/>
            <person name="Singh A."/>
            <person name="Seah K."/>
            <person name="Emmerich C."/>
        </authorList>
    </citation>
    <scope>NUCLEOTIDE SEQUENCE</scope>
    <source>
        <strain evidence="2">ATCC30299</strain>
    </source>
</reference>
<keyword evidence="1" id="KW-1133">Transmembrane helix</keyword>
<dbReference type="Proteomes" id="UP001162131">
    <property type="component" value="Unassembled WGS sequence"/>
</dbReference>
<evidence type="ECO:0000313" key="3">
    <source>
        <dbReference type="Proteomes" id="UP001162131"/>
    </source>
</evidence>
<accession>A0AAU9IR16</accession>
<keyword evidence="1" id="KW-0472">Membrane</keyword>
<feature type="transmembrane region" description="Helical" evidence="1">
    <location>
        <begin position="64"/>
        <end position="82"/>
    </location>
</feature>
<proteinExistence type="predicted"/>
<evidence type="ECO:0000313" key="2">
    <source>
        <dbReference type="EMBL" id="CAG9313650.1"/>
    </source>
</evidence>
<dbReference type="EMBL" id="CAJZBQ010000011">
    <property type="protein sequence ID" value="CAG9313650.1"/>
    <property type="molecule type" value="Genomic_DNA"/>
</dbReference>
<organism evidence="2 3">
    <name type="scientific">Blepharisma stoltei</name>
    <dbReference type="NCBI Taxonomy" id="1481888"/>
    <lineage>
        <taxon>Eukaryota</taxon>
        <taxon>Sar</taxon>
        <taxon>Alveolata</taxon>
        <taxon>Ciliophora</taxon>
        <taxon>Postciliodesmatophora</taxon>
        <taxon>Heterotrichea</taxon>
        <taxon>Heterotrichida</taxon>
        <taxon>Blepharismidae</taxon>
        <taxon>Blepharisma</taxon>
    </lineage>
</organism>
<name>A0AAU9IR16_9CILI</name>
<protein>
    <submittedName>
        <fullName evidence="2">Uncharacterized protein</fullName>
    </submittedName>
</protein>
<comment type="caution">
    <text evidence="2">The sequence shown here is derived from an EMBL/GenBank/DDBJ whole genome shotgun (WGS) entry which is preliminary data.</text>
</comment>
<keyword evidence="3" id="KW-1185">Reference proteome</keyword>
<dbReference type="AlphaFoldDB" id="A0AAU9IR16"/>
<gene>
    <name evidence="2" type="ORF">BSTOLATCC_MIC9459</name>
</gene>
<evidence type="ECO:0000256" key="1">
    <source>
        <dbReference type="SAM" id="Phobius"/>
    </source>
</evidence>